<evidence type="ECO:0000313" key="3">
    <source>
        <dbReference type="EMBL" id="KAF4118054.1"/>
    </source>
</evidence>
<dbReference type="PANTHER" id="PTHR11373:SF4">
    <property type="entry name" value="DEOXYNUCLEOSIDE TRIPHOSPHATE TRIPHOSPHOHYDROLASE SAMHD1"/>
    <property type="match status" value="1"/>
</dbReference>
<accession>A0A7J6DGZ6</accession>
<keyword evidence="4" id="KW-1185">Reference proteome</keyword>
<protein>
    <recommendedName>
        <fullName evidence="2">HD/PDEase domain-containing protein</fullName>
    </recommendedName>
</protein>
<dbReference type="CDD" id="cd00077">
    <property type="entry name" value="HDc"/>
    <property type="match status" value="1"/>
</dbReference>
<gene>
    <name evidence="3" type="ORF">G5714_000105</name>
</gene>
<dbReference type="EMBL" id="JAAMOB010000001">
    <property type="protein sequence ID" value="KAF4118054.1"/>
    <property type="molecule type" value="Genomic_DNA"/>
</dbReference>
<reference evidence="3 4" key="1">
    <citation type="submission" date="2020-04" db="EMBL/GenBank/DDBJ databases">
        <title>Chromosome-level genome assembly of a cyprinid fish Onychostoma macrolepis by integration of Nanopore Sequencing, Bionano and Hi-C technology.</title>
        <authorList>
            <person name="Wang D."/>
        </authorList>
    </citation>
    <scope>NUCLEOTIDE SEQUENCE [LARGE SCALE GENOMIC DNA]</scope>
    <source>
        <strain evidence="3">SWU-2019</strain>
        <tissue evidence="3">Muscle</tissue>
    </source>
</reference>
<dbReference type="AlphaFoldDB" id="A0A7J6DGZ6"/>
<dbReference type="SMART" id="SM00471">
    <property type="entry name" value="HDc"/>
    <property type="match status" value="1"/>
</dbReference>
<dbReference type="Proteomes" id="UP000579812">
    <property type="component" value="Unassembled WGS sequence"/>
</dbReference>
<organism evidence="3 4">
    <name type="scientific">Onychostoma macrolepis</name>
    <dbReference type="NCBI Taxonomy" id="369639"/>
    <lineage>
        <taxon>Eukaryota</taxon>
        <taxon>Metazoa</taxon>
        <taxon>Chordata</taxon>
        <taxon>Craniata</taxon>
        <taxon>Vertebrata</taxon>
        <taxon>Euteleostomi</taxon>
        <taxon>Actinopterygii</taxon>
        <taxon>Neopterygii</taxon>
        <taxon>Teleostei</taxon>
        <taxon>Ostariophysi</taxon>
        <taxon>Cypriniformes</taxon>
        <taxon>Cyprinidae</taxon>
        <taxon>Acrossocheilinae</taxon>
        <taxon>Onychostoma</taxon>
    </lineage>
</organism>
<name>A0A7J6DGZ6_9TELE</name>
<dbReference type="InterPro" id="IPR050135">
    <property type="entry name" value="dGTPase-like"/>
</dbReference>
<comment type="similarity">
    <text evidence="1">Belongs to the SAMHD1 family.</text>
</comment>
<dbReference type="Gene3D" id="1.10.3210.10">
    <property type="entry name" value="Hypothetical protein af1432"/>
    <property type="match status" value="1"/>
</dbReference>
<dbReference type="Pfam" id="PF01966">
    <property type="entry name" value="HD"/>
    <property type="match status" value="1"/>
</dbReference>
<dbReference type="InterPro" id="IPR006674">
    <property type="entry name" value="HD_domain"/>
</dbReference>
<dbReference type="GO" id="GO:0006203">
    <property type="term" value="P:dGTP catabolic process"/>
    <property type="evidence" value="ECO:0007669"/>
    <property type="project" value="TreeGrafter"/>
</dbReference>
<dbReference type="GO" id="GO:0008832">
    <property type="term" value="F:dGTPase activity"/>
    <property type="evidence" value="ECO:0007669"/>
    <property type="project" value="TreeGrafter"/>
</dbReference>
<dbReference type="GO" id="GO:0005634">
    <property type="term" value="C:nucleus"/>
    <property type="evidence" value="ECO:0007669"/>
    <property type="project" value="TreeGrafter"/>
</dbReference>
<sequence length="201" mass="23455">MKIFNDPIHGQIELHPLLVKMIDTPQFQRLRHIKQLGTKYLVYPGATHTRFEHSIGVAHLAGCLVKSLQEKQPELNITRQESLCVQIAALCHDMGEKHEHSFCVYRIIILFYIYDHLLQHEEVSVKMFHCMRKKNGLDKVMKDCGLNLHEDITFIEELILKGQKDGQWSMRGRDEAKSFLYEIVANKVNGIDVDKWDYLAR</sequence>
<dbReference type="InterPro" id="IPR003607">
    <property type="entry name" value="HD/PDEase_dom"/>
</dbReference>
<evidence type="ECO:0000313" key="4">
    <source>
        <dbReference type="Proteomes" id="UP000579812"/>
    </source>
</evidence>
<dbReference type="GO" id="GO:0051607">
    <property type="term" value="P:defense response to virus"/>
    <property type="evidence" value="ECO:0007669"/>
    <property type="project" value="TreeGrafter"/>
</dbReference>
<evidence type="ECO:0000259" key="2">
    <source>
        <dbReference type="SMART" id="SM00471"/>
    </source>
</evidence>
<dbReference type="PANTHER" id="PTHR11373">
    <property type="entry name" value="DEOXYNUCLEOSIDE TRIPHOSPHATE TRIPHOSPHOHYDROLASE"/>
    <property type="match status" value="1"/>
</dbReference>
<feature type="domain" description="HD/PDEase" evidence="2">
    <location>
        <begin position="46"/>
        <end position="146"/>
    </location>
</feature>
<dbReference type="SUPFAM" id="SSF109604">
    <property type="entry name" value="HD-domain/PDEase-like"/>
    <property type="match status" value="1"/>
</dbReference>
<comment type="caution">
    <text evidence="3">The sequence shown here is derived from an EMBL/GenBank/DDBJ whole genome shotgun (WGS) entry which is preliminary data.</text>
</comment>
<evidence type="ECO:0000256" key="1">
    <source>
        <dbReference type="ARBA" id="ARBA00005776"/>
    </source>
</evidence>
<proteinExistence type="inferred from homology"/>
<dbReference type="GO" id="GO:0045088">
    <property type="term" value="P:regulation of innate immune response"/>
    <property type="evidence" value="ECO:0007669"/>
    <property type="project" value="TreeGrafter"/>
</dbReference>